<feature type="chain" id="PRO_5024443971" evidence="2">
    <location>
        <begin position="28"/>
        <end position="158"/>
    </location>
</feature>
<name>A0A5K8AJ39_9BACT</name>
<keyword evidence="4" id="KW-0413">Isomerase</keyword>
<evidence type="ECO:0000259" key="3">
    <source>
        <dbReference type="PROSITE" id="PS51352"/>
    </source>
</evidence>
<accession>A0A5K8AJ39</accession>
<sequence length="158" mass="17999">MNKKQILTAVVLILVTAVLGGRFPVEAAQAGDGIQWMSYDEGRRKGEDENKKVFMVFSADWCRYCHQMEKETFQNPAVIAYVNRKFVPVSVNSDRQQDIATRYRVQGLPSTWFISENGERIGSRPGYIPADEMLKILKYVGSDSYLTMSFQAFLEKSP</sequence>
<protein>
    <submittedName>
        <fullName evidence="4">Protein disulfide-isomerase</fullName>
    </submittedName>
</protein>
<reference evidence="4 5" key="1">
    <citation type="submission" date="2019-11" db="EMBL/GenBank/DDBJ databases">
        <title>Comparative genomics of hydrocarbon-degrading Desulfosarcina strains.</title>
        <authorList>
            <person name="Watanabe M."/>
            <person name="Kojima H."/>
            <person name="Fukui M."/>
        </authorList>
    </citation>
    <scope>NUCLEOTIDE SEQUENCE [LARGE SCALE GENOMIC DNA]</scope>
    <source>
        <strain evidence="5">oXyS1</strain>
    </source>
</reference>
<proteinExistence type="predicted"/>
<dbReference type="Gene3D" id="3.40.30.10">
    <property type="entry name" value="Glutaredoxin"/>
    <property type="match status" value="1"/>
</dbReference>
<evidence type="ECO:0000256" key="2">
    <source>
        <dbReference type="SAM" id="SignalP"/>
    </source>
</evidence>
<keyword evidence="5" id="KW-1185">Reference proteome</keyword>
<feature type="signal peptide" evidence="2">
    <location>
        <begin position="1"/>
        <end position="27"/>
    </location>
</feature>
<organism evidence="4 5">
    <name type="scientific">Desulfosarcina ovata subsp. ovata</name>
    <dbReference type="NCBI Taxonomy" id="2752305"/>
    <lineage>
        <taxon>Bacteria</taxon>
        <taxon>Pseudomonadati</taxon>
        <taxon>Thermodesulfobacteriota</taxon>
        <taxon>Desulfobacteria</taxon>
        <taxon>Desulfobacterales</taxon>
        <taxon>Desulfosarcinaceae</taxon>
        <taxon>Desulfosarcina</taxon>
    </lineage>
</organism>
<dbReference type="InterPro" id="IPR012336">
    <property type="entry name" value="Thioredoxin-like_fold"/>
</dbReference>
<evidence type="ECO:0000313" key="5">
    <source>
        <dbReference type="Proteomes" id="UP000422108"/>
    </source>
</evidence>
<keyword evidence="1 2" id="KW-0732">Signal</keyword>
<dbReference type="SUPFAM" id="SSF52833">
    <property type="entry name" value="Thioredoxin-like"/>
    <property type="match status" value="1"/>
</dbReference>
<dbReference type="InterPro" id="IPR036249">
    <property type="entry name" value="Thioredoxin-like_sf"/>
</dbReference>
<evidence type="ECO:0000256" key="1">
    <source>
        <dbReference type="ARBA" id="ARBA00022729"/>
    </source>
</evidence>
<dbReference type="GO" id="GO:0016853">
    <property type="term" value="F:isomerase activity"/>
    <property type="evidence" value="ECO:0007669"/>
    <property type="project" value="UniProtKB-KW"/>
</dbReference>
<dbReference type="PANTHER" id="PTHR15337">
    <property type="entry name" value="ANTERIOR GRADIENT PROTEIN-RELATED"/>
    <property type="match status" value="1"/>
</dbReference>
<dbReference type="InterPro" id="IPR013766">
    <property type="entry name" value="Thioredoxin_domain"/>
</dbReference>
<dbReference type="Proteomes" id="UP000422108">
    <property type="component" value="Chromosome"/>
</dbReference>
<gene>
    <name evidence="4" type="ORF">DSCOOX_56960</name>
</gene>
<dbReference type="EMBL" id="AP021879">
    <property type="protein sequence ID" value="BBO92516.1"/>
    <property type="molecule type" value="Genomic_DNA"/>
</dbReference>
<feature type="domain" description="Thioredoxin" evidence="3">
    <location>
        <begin position="17"/>
        <end position="142"/>
    </location>
</feature>
<dbReference type="Pfam" id="PF13098">
    <property type="entry name" value="Thioredoxin_2"/>
    <property type="match status" value="1"/>
</dbReference>
<evidence type="ECO:0000313" key="4">
    <source>
        <dbReference type="EMBL" id="BBO92516.1"/>
    </source>
</evidence>
<dbReference type="PANTHER" id="PTHR15337:SF11">
    <property type="entry name" value="THIOREDOXIN DOMAIN-CONTAINING PROTEIN"/>
    <property type="match status" value="1"/>
</dbReference>
<dbReference type="InterPro" id="IPR051099">
    <property type="entry name" value="AGR/TXD"/>
</dbReference>
<dbReference type="AlphaFoldDB" id="A0A5K8AJ39"/>
<dbReference type="RefSeq" id="WP_155313246.1">
    <property type="nucleotide sequence ID" value="NZ_AP021879.1"/>
</dbReference>
<dbReference type="PROSITE" id="PS51352">
    <property type="entry name" value="THIOREDOXIN_2"/>
    <property type="match status" value="1"/>
</dbReference>